<proteinExistence type="predicted"/>
<accession>A0A326UVJ3</accession>
<keyword evidence="2" id="KW-1185">Reference proteome</keyword>
<name>A0A326UVJ3_THEHA</name>
<evidence type="ECO:0000313" key="2">
    <source>
        <dbReference type="Proteomes" id="UP000248806"/>
    </source>
</evidence>
<dbReference type="AlphaFoldDB" id="A0A326UVJ3"/>
<dbReference type="RefSeq" id="WP_111318836.1">
    <property type="nucleotide sequence ID" value="NZ_BIFX01000001.1"/>
</dbReference>
<dbReference type="OrthoDB" id="148860at2"/>
<reference evidence="1 2" key="1">
    <citation type="submission" date="2018-06" db="EMBL/GenBank/DDBJ databases">
        <title>Genomic Encyclopedia of Archaeal and Bacterial Type Strains, Phase II (KMG-II): from individual species to whole genera.</title>
        <authorList>
            <person name="Goeker M."/>
        </authorList>
    </citation>
    <scope>NUCLEOTIDE SEQUENCE [LARGE SCALE GENOMIC DNA]</scope>
    <source>
        <strain evidence="1 2">ATCC BAA-1881</strain>
    </source>
</reference>
<gene>
    <name evidence="1" type="ORF">EI42_00699</name>
</gene>
<evidence type="ECO:0000313" key="1">
    <source>
        <dbReference type="EMBL" id="PZW36523.1"/>
    </source>
</evidence>
<sequence>MGENESFQVSPLEHAVTTVLACLSLVKYKAALEETQKRELIGDLEKTLQFLSDLDEAFATQQEARSVRGKESEGEQRVDQRTLADLYKVYQTYLGMERGGVMGSFVGRFNESMTTIDEVQKIIENYGNVENYGNSHEIYTGALSIEDALHRVRGFLADLYYIFLEFIRALAAVLQHSSSQIDTEELSSLPFAADTSTQALQKPYAPLFRVYEKHLLLKNRNGSLQLHVNESIAFLEFLKESLSKEFHKRDEMIIQMNKIARLLREFERLLTEYEGIISRLYRSS</sequence>
<protein>
    <submittedName>
        <fullName evidence="1">Uncharacterized protein</fullName>
    </submittedName>
</protein>
<dbReference type="Proteomes" id="UP000248806">
    <property type="component" value="Unassembled WGS sequence"/>
</dbReference>
<organism evidence="1 2">
    <name type="scientific">Thermosporothrix hazakensis</name>
    <dbReference type="NCBI Taxonomy" id="644383"/>
    <lineage>
        <taxon>Bacteria</taxon>
        <taxon>Bacillati</taxon>
        <taxon>Chloroflexota</taxon>
        <taxon>Ktedonobacteria</taxon>
        <taxon>Ktedonobacterales</taxon>
        <taxon>Thermosporotrichaceae</taxon>
        <taxon>Thermosporothrix</taxon>
    </lineage>
</organism>
<comment type="caution">
    <text evidence="1">The sequence shown here is derived from an EMBL/GenBank/DDBJ whole genome shotgun (WGS) entry which is preliminary data.</text>
</comment>
<dbReference type="EMBL" id="QKUF01000001">
    <property type="protein sequence ID" value="PZW36523.1"/>
    <property type="molecule type" value="Genomic_DNA"/>
</dbReference>